<dbReference type="EMBL" id="VCHQ01000016">
    <property type="protein sequence ID" value="TLV16705.1"/>
    <property type="molecule type" value="Genomic_DNA"/>
</dbReference>
<proteinExistence type="predicted"/>
<keyword evidence="2" id="KW-1185">Reference proteome</keyword>
<dbReference type="Proteomes" id="UP000307430">
    <property type="component" value="Unassembled WGS sequence"/>
</dbReference>
<accession>A0A5R9LH51</accession>
<evidence type="ECO:0000313" key="1">
    <source>
        <dbReference type="EMBL" id="TLV16705.1"/>
    </source>
</evidence>
<evidence type="ECO:0000313" key="2">
    <source>
        <dbReference type="Proteomes" id="UP000307430"/>
    </source>
</evidence>
<comment type="caution">
    <text evidence="1">The sequence shown here is derived from an EMBL/GenBank/DDBJ whole genome shotgun (WGS) entry which is preliminary data.</text>
</comment>
<name>A0A5R9LH51_9ENTR</name>
<gene>
    <name evidence="1" type="ORF">FE839_12835</name>
</gene>
<organism evidence="1 2">
    <name type="scientific">Klebsiella indica</name>
    <dbReference type="NCBI Taxonomy" id="2582917"/>
    <lineage>
        <taxon>Bacteria</taxon>
        <taxon>Pseudomonadati</taxon>
        <taxon>Pseudomonadota</taxon>
        <taxon>Gammaproteobacteria</taxon>
        <taxon>Enterobacterales</taxon>
        <taxon>Enterobacteriaceae</taxon>
        <taxon>Klebsiella/Raoultella group</taxon>
        <taxon>Klebsiella</taxon>
    </lineage>
</organism>
<sequence length="133" mass="14821">MGIRFADMEGNSLIFNRVIIRDRSGFANPYRQCYVAGKNVTDSDKRKDKSALTLLSLCFYYVYRPIANKTVRYQTFTLSIIAYILGHRLSAIRWITCINLPHFLSASAICAAAQPTASVVSSPGSRPLALRLA</sequence>
<reference evidence="1 2" key="1">
    <citation type="submission" date="2019-05" db="EMBL/GenBank/DDBJ databases">
        <title>Genome sequence of Klebsiella sp strain TOUT106.</title>
        <authorList>
            <person name="Rahi P."/>
            <person name="Chaudhari D."/>
        </authorList>
    </citation>
    <scope>NUCLEOTIDE SEQUENCE [LARGE SCALE GENOMIC DNA]</scope>
    <source>
        <strain evidence="1 2">TOUT106</strain>
    </source>
</reference>
<protein>
    <submittedName>
        <fullName evidence="1">Uncharacterized protein</fullName>
    </submittedName>
</protein>
<dbReference type="AlphaFoldDB" id="A0A5R9LH51"/>